<gene>
    <name evidence="2" type="ORF">ALC57_10571</name>
</gene>
<evidence type="ECO:0000313" key="2">
    <source>
        <dbReference type="EMBL" id="KYN17159.1"/>
    </source>
</evidence>
<protein>
    <submittedName>
        <fullName evidence="2">Uncharacterized protein</fullName>
    </submittedName>
</protein>
<evidence type="ECO:0000313" key="3">
    <source>
        <dbReference type="Proteomes" id="UP000078492"/>
    </source>
</evidence>
<dbReference type="AlphaFoldDB" id="A0A151J400"/>
<dbReference type="Proteomes" id="UP000078492">
    <property type="component" value="Unassembled WGS sequence"/>
</dbReference>
<accession>A0A151J400</accession>
<keyword evidence="3" id="KW-1185">Reference proteome</keyword>
<organism evidence="2 3">
    <name type="scientific">Trachymyrmex cornetzi</name>
    <dbReference type="NCBI Taxonomy" id="471704"/>
    <lineage>
        <taxon>Eukaryota</taxon>
        <taxon>Metazoa</taxon>
        <taxon>Ecdysozoa</taxon>
        <taxon>Arthropoda</taxon>
        <taxon>Hexapoda</taxon>
        <taxon>Insecta</taxon>
        <taxon>Pterygota</taxon>
        <taxon>Neoptera</taxon>
        <taxon>Endopterygota</taxon>
        <taxon>Hymenoptera</taxon>
        <taxon>Apocrita</taxon>
        <taxon>Aculeata</taxon>
        <taxon>Formicoidea</taxon>
        <taxon>Formicidae</taxon>
        <taxon>Myrmicinae</taxon>
        <taxon>Trachymyrmex</taxon>
    </lineage>
</organism>
<evidence type="ECO:0000256" key="1">
    <source>
        <dbReference type="SAM" id="MobiDB-lite"/>
    </source>
</evidence>
<dbReference type="EMBL" id="KQ980228">
    <property type="protein sequence ID" value="KYN17159.1"/>
    <property type="molecule type" value="Genomic_DNA"/>
</dbReference>
<name>A0A151J400_9HYME</name>
<reference evidence="2 3" key="1">
    <citation type="submission" date="2015-09" db="EMBL/GenBank/DDBJ databases">
        <title>Trachymyrmex cornetzi WGS genome.</title>
        <authorList>
            <person name="Nygaard S."/>
            <person name="Hu H."/>
            <person name="Boomsma J."/>
            <person name="Zhang G."/>
        </authorList>
    </citation>
    <scope>NUCLEOTIDE SEQUENCE [LARGE SCALE GENOMIC DNA]</scope>
    <source>
        <strain evidence="2">Tcor2-1</strain>
        <tissue evidence="2">Whole body</tissue>
    </source>
</reference>
<sequence>MTTSASAPASQRIDSALKADRESHLDVSPVHGLVEDRQLFLAFADFISWDCRSVRFRMSSRIPPDYSSVPSGTQNRSSGPELNARERSHAYRRRVPESFTRETYPPSSKFGPGTFAKGNRTHKF</sequence>
<feature type="compositionally biased region" description="Polar residues" evidence="1">
    <location>
        <begin position="68"/>
        <end position="80"/>
    </location>
</feature>
<feature type="compositionally biased region" description="Basic and acidic residues" evidence="1">
    <location>
        <begin position="83"/>
        <end position="100"/>
    </location>
</feature>
<feature type="region of interest" description="Disordered" evidence="1">
    <location>
        <begin position="61"/>
        <end position="124"/>
    </location>
</feature>
<proteinExistence type="predicted"/>